<evidence type="ECO:0000313" key="3">
    <source>
        <dbReference type="Proteomes" id="UP000076881"/>
    </source>
</evidence>
<dbReference type="STRING" id="1081108.A0A162JX43"/>
<comment type="caution">
    <text evidence="2">The sequence shown here is derived from an EMBL/GenBank/DDBJ whole genome shotgun (WGS) entry which is preliminary data.</text>
</comment>
<dbReference type="AlphaFoldDB" id="A0A162JX43"/>
<evidence type="ECO:0000259" key="1">
    <source>
        <dbReference type="Pfam" id="PF02627"/>
    </source>
</evidence>
<name>A0A162JX43_CORDF</name>
<dbReference type="GO" id="GO:0051920">
    <property type="term" value="F:peroxiredoxin activity"/>
    <property type="evidence" value="ECO:0007669"/>
    <property type="project" value="InterPro"/>
</dbReference>
<dbReference type="EMBL" id="AZHF01000005">
    <property type="protein sequence ID" value="OAA74892.1"/>
    <property type="molecule type" value="Genomic_DNA"/>
</dbReference>
<dbReference type="InterPro" id="IPR052999">
    <property type="entry name" value="PTS1_Protein"/>
</dbReference>
<dbReference type="InterPro" id="IPR003779">
    <property type="entry name" value="CMD-like"/>
</dbReference>
<dbReference type="PANTHER" id="PTHR28180">
    <property type="entry name" value="CONSERVED MITOCHONDRIAL PROTEIN-RELATED"/>
    <property type="match status" value="1"/>
</dbReference>
<sequence length="229" mass="25846">MATELIDFLQHNGRSFAERLGKDRWYLVVLSALTTGNHFAIAGGAIFKYATSQLEYASREQRQYLVERLREVLTKSIFVIGIPKSLESMISLAKEIDDVDIDNSIRSRLSPEETKARGDKLNDRIYQGEADAVFRLLEPHPDFMFAMMDIGYGMFFSDDSVLTNVESEIALLASLVVQNTPIEIDSHTKGLSRQGLDYSIIDQIMAVSEEMAAYMRLNARKSLEYSTAL</sequence>
<keyword evidence="3" id="KW-1185">Reference proteome</keyword>
<organism evidence="2 3">
    <name type="scientific">Akanthomyces lecanii RCEF 1005</name>
    <dbReference type="NCBI Taxonomy" id="1081108"/>
    <lineage>
        <taxon>Eukaryota</taxon>
        <taxon>Fungi</taxon>
        <taxon>Dikarya</taxon>
        <taxon>Ascomycota</taxon>
        <taxon>Pezizomycotina</taxon>
        <taxon>Sordariomycetes</taxon>
        <taxon>Hypocreomycetidae</taxon>
        <taxon>Hypocreales</taxon>
        <taxon>Cordycipitaceae</taxon>
        <taxon>Akanthomyces</taxon>
        <taxon>Cordyceps confragosa</taxon>
    </lineage>
</organism>
<dbReference type="InterPro" id="IPR029032">
    <property type="entry name" value="AhpD-like"/>
</dbReference>
<accession>A0A162JX43</accession>
<dbReference type="SUPFAM" id="SSF69118">
    <property type="entry name" value="AhpD-like"/>
    <property type="match status" value="1"/>
</dbReference>
<dbReference type="Pfam" id="PF02627">
    <property type="entry name" value="CMD"/>
    <property type="match status" value="1"/>
</dbReference>
<proteinExistence type="predicted"/>
<dbReference type="Gene3D" id="1.20.1290.10">
    <property type="entry name" value="AhpD-like"/>
    <property type="match status" value="1"/>
</dbReference>
<dbReference type="PANTHER" id="PTHR28180:SF5">
    <property type="entry name" value="DNA POLYMERASE ALPHA SUBUNIT B"/>
    <property type="match status" value="1"/>
</dbReference>
<protein>
    <submittedName>
        <fullName evidence="2">Carboxymuconolactone decarboxylase</fullName>
    </submittedName>
</protein>
<dbReference type="OrthoDB" id="5537330at2759"/>
<reference evidence="2 3" key="1">
    <citation type="journal article" date="2016" name="Genome Biol. Evol.">
        <title>Divergent and convergent evolution of fungal pathogenicity.</title>
        <authorList>
            <person name="Shang Y."/>
            <person name="Xiao G."/>
            <person name="Zheng P."/>
            <person name="Cen K."/>
            <person name="Zhan S."/>
            <person name="Wang C."/>
        </authorList>
    </citation>
    <scope>NUCLEOTIDE SEQUENCE [LARGE SCALE GENOMIC DNA]</scope>
    <source>
        <strain evidence="2 3">RCEF 1005</strain>
    </source>
</reference>
<dbReference type="Proteomes" id="UP000076881">
    <property type="component" value="Unassembled WGS sequence"/>
</dbReference>
<gene>
    <name evidence="2" type="ORF">LEL_06880</name>
</gene>
<evidence type="ECO:0000313" key="2">
    <source>
        <dbReference type="EMBL" id="OAA74892.1"/>
    </source>
</evidence>
<feature type="domain" description="Carboxymuconolactone decarboxylase-like" evidence="1">
    <location>
        <begin position="141"/>
        <end position="219"/>
    </location>
</feature>